<comment type="similarity">
    <text evidence="1">Belongs to the transglycosylase Slt family.</text>
</comment>
<accession>A0A0C5VY95</accession>
<protein>
    <submittedName>
        <fullName evidence="5">Soluble lytic murein transglycosylase and related regulatory protein (Some containing LysM/invasin domain)</fullName>
        <ecNumber evidence="5">3.2.1.-</ecNumber>
    </submittedName>
</protein>
<dbReference type="SUPFAM" id="SSF53955">
    <property type="entry name" value="Lysozyme-like"/>
    <property type="match status" value="1"/>
</dbReference>
<dbReference type="Gene3D" id="1.10.530.10">
    <property type="match status" value="1"/>
</dbReference>
<dbReference type="Proteomes" id="UP000032266">
    <property type="component" value="Chromosome"/>
</dbReference>
<dbReference type="STRING" id="1445510.YC6258_03318"/>
<reference evidence="5 6" key="1">
    <citation type="submission" date="2014-01" db="EMBL/GenBank/DDBJ databases">
        <title>Full genme sequencing of cellulolytic bacterium Gynuella sunshinyii YC6258T gen. nov., sp. nov.</title>
        <authorList>
            <person name="Khan H."/>
            <person name="Chung E.J."/>
            <person name="Chung Y.R."/>
        </authorList>
    </citation>
    <scope>NUCLEOTIDE SEQUENCE [LARGE SCALE GENOMIC DNA]</scope>
    <source>
        <strain evidence="5 6">YC6258</strain>
    </source>
</reference>
<dbReference type="Gene3D" id="1.25.20.10">
    <property type="entry name" value="Bacterial muramidases"/>
    <property type="match status" value="1"/>
</dbReference>
<evidence type="ECO:0000259" key="3">
    <source>
        <dbReference type="Pfam" id="PF01464"/>
    </source>
</evidence>
<dbReference type="InterPro" id="IPR012289">
    <property type="entry name" value="Lytic_TGlycosylase_superhlx_L"/>
</dbReference>
<dbReference type="KEGG" id="gsn:YC6258_03318"/>
<dbReference type="InterPro" id="IPR008258">
    <property type="entry name" value="Transglycosylase_SLT_dom_1"/>
</dbReference>
<gene>
    <name evidence="5" type="ORF">YC6258_03318</name>
</gene>
<dbReference type="PATRIC" id="fig|1445510.3.peg.3280"/>
<sequence>MQSIAYSQETYARQREYFDAASEALSRNDLRQYHKLRKKLHGYLLLDYLDYEYLMSANDALNKQSLALYKTSYQNRRLEDRLTVAWIKKEYQQQHWDVLAETHIPLWGDELRCIALDVQLHTQPDNIDFKNVQKLWNVGKPQSSACDNVFAYWIEKQGVPAPVAFNRFVLALKNDHIPLAQYLSSDFHPPYSNYADIFLKIEEQPQLLADLNWLPKNTPFYPDLIFHGINRLISVDTDTALDVWPLYRKQFLNLDQEAYKQVIAGIDHRIATRLARSLDPRAGAWLELIENPDATISTFQFRSALEQNQWQSAATFLDSADFPHYQYQYWKIRLEELMNQQPDKTVKDEYRQLTDNRNYYSFLSADRVGLNYQYHPINYTADNIRYGQLLKDSNIQKALELFSLNRTSDARYHWSLAAKKFDLNILPTAARLASDWNWYYQAISTLSSGALWDYVDMRFPRGHEAAFKTIATRHSVPVAWLWAITRQESAFNYQAISPAGARGLMQVMPSTARHVARKYQIPYQGSEELLDPELSIEIGATYLQDLLNRFDGNLILATAAYNAGPHRVSQWLKGRENQPFDVWIETIPFSETREYVKNVLTYKAIYSHQISQDFRLNPQFGVVPSISEWQDRSQSVNYAQFKSNGQDADNDTSSPTPNIN</sequence>
<evidence type="ECO:0000313" key="5">
    <source>
        <dbReference type="EMBL" id="AJQ95354.1"/>
    </source>
</evidence>
<dbReference type="PANTHER" id="PTHR37423">
    <property type="entry name" value="SOLUBLE LYTIC MUREIN TRANSGLYCOSYLASE-RELATED"/>
    <property type="match status" value="1"/>
</dbReference>
<dbReference type="Pfam" id="PF14718">
    <property type="entry name" value="SLT_L"/>
    <property type="match status" value="1"/>
</dbReference>
<feature type="domain" description="Lytic transglycosylase superhelical linker" evidence="4">
    <location>
        <begin position="391"/>
        <end position="455"/>
    </location>
</feature>
<dbReference type="PANTHER" id="PTHR37423:SF5">
    <property type="entry name" value="SOLUBLE LYTIC MUREIN TRANSGLYCOSYLASE"/>
    <property type="match status" value="1"/>
</dbReference>
<dbReference type="EC" id="3.2.1.-" evidence="5"/>
<evidence type="ECO:0000313" key="6">
    <source>
        <dbReference type="Proteomes" id="UP000032266"/>
    </source>
</evidence>
<keyword evidence="2" id="KW-0732">Signal</keyword>
<evidence type="ECO:0000256" key="1">
    <source>
        <dbReference type="ARBA" id="ARBA00007734"/>
    </source>
</evidence>
<dbReference type="CDD" id="cd13401">
    <property type="entry name" value="Slt70-like"/>
    <property type="match status" value="1"/>
</dbReference>
<dbReference type="AlphaFoldDB" id="A0A0C5VY95"/>
<evidence type="ECO:0000259" key="4">
    <source>
        <dbReference type="Pfam" id="PF14718"/>
    </source>
</evidence>
<evidence type="ECO:0000256" key="2">
    <source>
        <dbReference type="ARBA" id="ARBA00022729"/>
    </source>
</evidence>
<keyword evidence="6" id="KW-1185">Reference proteome</keyword>
<feature type="domain" description="Transglycosylase SLT" evidence="3">
    <location>
        <begin position="467"/>
        <end position="582"/>
    </location>
</feature>
<keyword evidence="5" id="KW-0378">Hydrolase</keyword>
<dbReference type="EMBL" id="CP007142">
    <property type="protein sequence ID" value="AJQ95354.1"/>
    <property type="molecule type" value="Genomic_DNA"/>
</dbReference>
<dbReference type="Gene3D" id="1.10.1240.20">
    <property type="entry name" value="Lytic transglycosylase, superhelical linker domain"/>
    <property type="match status" value="1"/>
</dbReference>
<dbReference type="Pfam" id="PF01464">
    <property type="entry name" value="SLT"/>
    <property type="match status" value="1"/>
</dbReference>
<dbReference type="SUPFAM" id="SSF48435">
    <property type="entry name" value="Bacterial muramidases"/>
    <property type="match status" value="1"/>
</dbReference>
<dbReference type="GO" id="GO:0004553">
    <property type="term" value="F:hydrolase activity, hydrolyzing O-glycosyl compounds"/>
    <property type="evidence" value="ECO:0007669"/>
    <property type="project" value="InterPro"/>
</dbReference>
<proteinExistence type="inferred from homology"/>
<organism evidence="5 6">
    <name type="scientific">Gynuella sunshinyii YC6258</name>
    <dbReference type="NCBI Taxonomy" id="1445510"/>
    <lineage>
        <taxon>Bacteria</taxon>
        <taxon>Pseudomonadati</taxon>
        <taxon>Pseudomonadota</taxon>
        <taxon>Gammaproteobacteria</taxon>
        <taxon>Oceanospirillales</taxon>
        <taxon>Saccharospirillaceae</taxon>
        <taxon>Gynuella</taxon>
    </lineage>
</organism>
<name>A0A0C5VY95_9GAMM</name>
<dbReference type="InterPro" id="IPR008939">
    <property type="entry name" value="Lytic_TGlycosylase_superhlx_U"/>
</dbReference>
<dbReference type="InterPro" id="IPR023346">
    <property type="entry name" value="Lysozyme-like_dom_sf"/>
</dbReference>
<dbReference type="GO" id="GO:0042597">
    <property type="term" value="C:periplasmic space"/>
    <property type="evidence" value="ECO:0007669"/>
    <property type="project" value="InterPro"/>
</dbReference>
<dbReference type="HOGENOM" id="CLU_019016_0_1_6"/>
<dbReference type="InterPro" id="IPR037061">
    <property type="entry name" value="Lytic_TGlycoase_superhlx_L_sf"/>
</dbReference>
<keyword evidence="5" id="KW-0326">Glycosidase</keyword>